<dbReference type="Proteomes" id="UP000555407">
    <property type="component" value="Unassembled WGS sequence"/>
</dbReference>
<feature type="transmembrane region" description="Helical" evidence="2">
    <location>
        <begin position="66"/>
        <end position="86"/>
    </location>
</feature>
<dbReference type="RefSeq" id="WP_167203554.1">
    <property type="nucleotide sequence ID" value="NZ_JAASRO010000001.1"/>
</dbReference>
<feature type="transmembrane region" description="Helical" evidence="2">
    <location>
        <begin position="138"/>
        <end position="163"/>
    </location>
</feature>
<name>A0A7X5V5G0_9ACTN</name>
<keyword evidence="2" id="KW-1133">Transmembrane helix</keyword>
<organism evidence="3 4">
    <name type="scientific">Kribbella shirazensis</name>
    <dbReference type="NCBI Taxonomy" id="1105143"/>
    <lineage>
        <taxon>Bacteria</taxon>
        <taxon>Bacillati</taxon>
        <taxon>Actinomycetota</taxon>
        <taxon>Actinomycetes</taxon>
        <taxon>Propionibacteriales</taxon>
        <taxon>Kribbellaceae</taxon>
        <taxon>Kribbella</taxon>
    </lineage>
</organism>
<keyword evidence="2" id="KW-0472">Membrane</keyword>
<dbReference type="AlphaFoldDB" id="A0A7X5V5G0"/>
<keyword evidence="4" id="KW-1185">Reference proteome</keyword>
<comment type="caution">
    <text evidence="3">The sequence shown here is derived from an EMBL/GenBank/DDBJ whole genome shotgun (WGS) entry which is preliminary data.</text>
</comment>
<gene>
    <name evidence="3" type="ORF">BJY22_000511</name>
</gene>
<evidence type="ECO:0000313" key="3">
    <source>
        <dbReference type="EMBL" id="NIK54794.1"/>
    </source>
</evidence>
<sequence>MTVVSRATTRRSTRPGNNRSTRTPRAGRGPTRSSSRGTKRYLAPALLSSSSRRPGVRAGRTGRSSFILWFVMAADLATVIWMYTFGEWLDHASKLTATATLGGHHYIVLTTAAIAFLTLATVAVLSDGFTTTTRPLTIAKTIACIISVIALTGLAALLLTTLLSRLLFAHLRP</sequence>
<protein>
    <submittedName>
        <fullName evidence="3">Uncharacterized membrane protein YhaH (DUF805 family)</fullName>
    </submittedName>
</protein>
<feature type="region of interest" description="Disordered" evidence="1">
    <location>
        <begin position="1"/>
        <end position="37"/>
    </location>
</feature>
<reference evidence="3 4" key="1">
    <citation type="submission" date="2020-03" db="EMBL/GenBank/DDBJ databases">
        <title>Sequencing the genomes of 1000 actinobacteria strains.</title>
        <authorList>
            <person name="Klenk H.-P."/>
        </authorList>
    </citation>
    <scope>NUCLEOTIDE SEQUENCE [LARGE SCALE GENOMIC DNA]</scope>
    <source>
        <strain evidence="3 4">DSM 45490</strain>
    </source>
</reference>
<proteinExistence type="predicted"/>
<accession>A0A7X5V5G0</accession>
<evidence type="ECO:0000313" key="4">
    <source>
        <dbReference type="Proteomes" id="UP000555407"/>
    </source>
</evidence>
<evidence type="ECO:0000256" key="1">
    <source>
        <dbReference type="SAM" id="MobiDB-lite"/>
    </source>
</evidence>
<feature type="compositionally biased region" description="Low complexity" evidence="1">
    <location>
        <begin position="19"/>
        <end position="33"/>
    </location>
</feature>
<evidence type="ECO:0000256" key="2">
    <source>
        <dbReference type="SAM" id="Phobius"/>
    </source>
</evidence>
<keyword evidence="2" id="KW-0812">Transmembrane</keyword>
<dbReference type="EMBL" id="JAASRO010000001">
    <property type="protein sequence ID" value="NIK54794.1"/>
    <property type="molecule type" value="Genomic_DNA"/>
</dbReference>
<feature type="transmembrane region" description="Helical" evidence="2">
    <location>
        <begin position="106"/>
        <end position="126"/>
    </location>
</feature>